<evidence type="ECO:0000313" key="6">
    <source>
        <dbReference type="EMBL" id="MBB3874281.1"/>
    </source>
</evidence>
<dbReference type="RefSeq" id="WP_147034820.1">
    <property type="nucleotide sequence ID" value="NZ_JACIDB010000001.1"/>
</dbReference>
<dbReference type="PANTHER" id="PTHR42732:SF1">
    <property type="entry name" value="BETA-MANNOSIDASE"/>
    <property type="match status" value="1"/>
</dbReference>
<dbReference type="InterPro" id="IPR036156">
    <property type="entry name" value="Beta-gal/glucu_dom_sf"/>
</dbReference>
<gene>
    <name evidence="6" type="ORF">GGR47_000497</name>
</gene>
<protein>
    <submittedName>
        <fullName evidence="6">Beta-glucuronidase</fullName>
        <ecNumber evidence="6">3.2.1.31</ecNumber>
    </submittedName>
</protein>
<dbReference type="PANTHER" id="PTHR42732">
    <property type="entry name" value="BETA-GALACTOSIDASE"/>
    <property type="match status" value="1"/>
</dbReference>
<feature type="domain" description="Glycoside hydrolase family 2 catalytic" evidence="4">
    <location>
        <begin position="311"/>
        <end position="611"/>
    </location>
</feature>
<organism evidence="6 7">
    <name type="scientific">Sphingomonas aquatilis</name>
    <dbReference type="NCBI Taxonomy" id="93063"/>
    <lineage>
        <taxon>Bacteria</taxon>
        <taxon>Pseudomonadati</taxon>
        <taxon>Pseudomonadota</taxon>
        <taxon>Alphaproteobacteria</taxon>
        <taxon>Sphingomonadales</taxon>
        <taxon>Sphingomonadaceae</taxon>
        <taxon>Sphingomonas</taxon>
    </lineage>
</organism>
<dbReference type="SUPFAM" id="SSF51445">
    <property type="entry name" value="(Trans)glycosidases"/>
    <property type="match status" value="1"/>
</dbReference>
<dbReference type="InterPro" id="IPR051913">
    <property type="entry name" value="GH2_Domain-Containing"/>
</dbReference>
<dbReference type="InterPro" id="IPR006104">
    <property type="entry name" value="Glyco_hydro_2_N"/>
</dbReference>
<dbReference type="EMBL" id="JACIDB010000001">
    <property type="protein sequence ID" value="MBB3874281.1"/>
    <property type="molecule type" value="Genomic_DNA"/>
</dbReference>
<dbReference type="Gene3D" id="2.60.40.10">
    <property type="entry name" value="Immunoglobulins"/>
    <property type="match status" value="1"/>
</dbReference>
<dbReference type="GO" id="GO:0004566">
    <property type="term" value="F:beta-glucuronidase activity"/>
    <property type="evidence" value="ECO:0007669"/>
    <property type="project" value="UniProtKB-EC"/>
</dbReference>
<keyword evidence="3 6" id="KW-0326">Glycosidase</keyword>
<dbReference type="PRINTS" id="PR00132">
    <property type="entry name" value="GLHYDRLASE2"/>
</dbReference>
<name>A0AAW3TNL5_9SPHN</name>
<dbReference type="InterPro" id="IPR006101">
    <property type="entry name" value="Glyco_hydro_2"/>
</dbReference>
<dbReference type="InterPro" id="IPR023232">
    <property type="entry name" value="Glyco_hydro_2_AS"/>
</dbReference>
<dbReference type="PROSITE" id="PS00608">
    <property type="entry name" value="GLYCOSYL_HYDROL_F2_2"/>
    <property type="match status" value="1"/>
</dbReference>
<dbReference type="Pfam" id="PF02836">
    <property type="entry name" value="Glyco_hydro_2_C"/>
    <property type="match status" value="1"/>
</dbReference>
<dbReference type="Proteomes" id="UP000528945">
    <property type="component" value="Unassembled WGS sequence"/>
</dbReference>
<comment type="caution">
    <text evidence="6">The sequence shown here is derived from an EMBL/GenBank/DDBJ whole genome shotgun (WGS) entry which is preliminary data.</text>
</comment>
<keyword evidence="7" id="KW-1185">Reference proteome</keyword>
<dbReference type="AlphaFoldDB" id="A0AAW3TNL5"/>
<feature type="domain" description="Glycosyl hydrolases family 2 sugar binding" evidence="5">
    <location>
        <begin position="41"/>
        <end position="215"/>
    </location>
</feature>
<keyword evidence="2 6" id="KW-0378">Hydrolase</keyword>
<dbReference type="InterPro" id="IPR008979">
    <property type="entry name" value="Galactose-bd-like_sf"/>
</dbReference>
<dbReference type="SUPFAM" id="SSF49785">
    <property type="entry name" value="Galactose-binding domain-like"/>
    <property type="match status" value="1"/>
</dbReference>
<reference evidence="6 7" key="1">
    <citation type="submission" date="2020-08" db="EMBL/GenBank/DDBJ databases">
        <title>Genomic Encyclopedia of Type Strains, Phase IV (KMG-IV): sequencing the most valuable type-strain genomes for metagenomic binning, comparative biology and taxonomic classification.</title>
        <authorList>
            <person name="Goeker M."/>
        </authorList>
    </citation>
    <scope>NUCLEOTIDE SEQUENCE [LARGE SCALE GENOMIC DNA]</scope>
    <source>
        <strain evidence="6 7">DSM 15581</strain>
    </source>
</reference>
<evidence type="ECO:0000313" key="7">
    <source>
        <dbReference type="Proteomes" id="UP000528945"/>
    </source>
</evidence>
<comment type="similarity">
    <text evidence="1">Belongs to the glycosyl hydrolase 2 family.</text>
</comment>
<evidence type="ECO:0000259" key="4">
    <source>
        <dbReference type="Pfam" id="PF02836"/>
    </source>
</evidence>
<proteinExistence type="inferred from homology"/>
<dbReference type="InterPro" id="IPR017853">
    <property type="entry name" value="GH"/>
</dbReference>
<dbReference type="InterPro" id="IPR013783">
    <property type="entry name" value="Ig-like_fold"/>
</dbReference>
<dbReference type="InterPro" id="IPR006103">
    <property type="entry name" value="Glyco_hydro_2_cat"/>
</dbReference>
<dbReference type="SUPFAM" id="SSF49303">
    <property type="entry name" value="beta-Galactosidase/glucuronidase domain"/>
    <property type="match status" value="1"/>
</dbReference>
<evidence type="ECO:0000259" key="5">
    <source>
        <dbReference type="Pfam" id="PF02837"/>
    </source>
</evidence>
<evidence type="ECO:0000256" key="2">
    <source>
        <dbReference type="ARBA" id="ARBA00022801"/>
    </source>
</evidence>
<dbReference type="Pfam" id="PF02837">
    <property type="entry name" value="Glyco_hydro_2_N"/>
    <property type="match status" value="1"/>
</dbReference>
<dbReference type="EC" id="3.2.1.31" evidence="6"/>
<accession>A0AAW3TNL5</accession>
<evidence type="ECO:0000256" key="1">
    <source>
        <dbReference type="ARBA" id="ARBA00007401"/>
    </source>
</evidence>
<sequence length="631" mass="69237">MLAAALFVLPTGGAAQQPTQAIAGEGWPVLAAADLRAGVDLDGAWHYSVDPYRAGLSGFHGGAPGLSDRRWADVDVGETMRRDTRAAFEFDMDRAPVATLPGSWLTHAAELRHYQGLMWYQRHVVVHPTPGKRVFLRFGAVNYTARVFLNGRPVGQHEGGFTPFAFDVTAALRDGDNQITVGVDSTATPASVPPPVTDWETYGGITRSVRLIETPETYVDDAWVRLTRTGRIAADIHLDGQRAGGQAVTLGIAALGVRIRGRTDAAGNWHAELPVPRSLVRWSPDRPQLYDVTVTAGDDRWRDRVGFRTLAVRGATLLLNDRPIFLRGISLHEEEFGPNPARIMTRAASRALLMEAKTGLHANYVRLAHYPHAEVTTRLADELGLLVWSEVPVYWLIDWANPATLATARRMVADNVRRDRNRASIAIWSVANETPVTDARNSFLGTLVGDIRALDDTRLLSAALLVKRTTEAGRPVMTLDDPLAATLDVMAVNTYTGWYGNDALSVVPKTLWRVPADRPLVLSEFGAGAKAGFHDTRAAPQKFSEEFQAAYYRATLAMTEHMPTLAGLSPWILKDFRSPRRQNGFQQGWNRKGLVSEKGQRKQAFAVLAEYYAARDVASCTGRVGAEHAPC</sequence>
<dbReference type="Gene3D" id="2.60.120.260">
    <property type="entry name" value="Galactose-binding domain-like"/>
    <property type="match status" value="1"/>
</dbReference>
<evidence type="ECO:0000256" key="3">
    <source>
        <dbReference type="ARBA" id="ARBA00023295"/>
    </source>
</evidence>
<dbReference type="Gene3D" id="3.20.20.80">
    <property type="entry name" value="Glycosidases"/>
    <property type="match status" value="1"/>
</dbReference>
<dbReference type="GO" id="GO:0005975">
    <property type="term" value="P:carbohydrate metabolic process"/>
    <property type="evidence" value="ECO:0007669"/>
    <property type="project" value="InterPro"/>
</dbReference>